<evidence type="ECO:0000313" key="2">
    <source>
        <dbReference type="Proteomes" id="UP000829447"/>
    </source>
</evidence>
<dbReference type="EMBL" id="CM040480">
    <property type="protein sequence ID" value="MCI4394614.1"/>
    <property type="molecule type" value="Genomic_DNA"/>
</dbReference>
<comment type="caution">
    <text evidence="1">The sequence shown here is derived from an EMBL/GenBank/DDBJ whole genome shotgun (WGS) entry which is preliminary data.</text>
</comment>
<accession>A0ACC5XT92</accession>
<evidence type="ECO:0000313" key="1">
    <source>
        <dbReference type="EMBL" id="MCI4394614.1"/>
    </source>
</evidence>
<keyword evidence="2" id="KW-1185">Reference proteome</keyword>
<reference evidence="1 2" key="1">
    <citation type="journal article" date="2022" name="bioRxiv">
        <title>An ancient truncated duplication of the anti-Mullerian hormone receptor type 2 gene is a potential conserved master sex determinant in the Pangasiidae catfish family.</title>
        <authorList>
            <person name="Wen M."/>
            <person name="Pan Q."/>
            <person name="Jouanno E."/>
            <person name="Montfort J."/>
            <person name="Zahm M."/>
            <person name="Cabau C."/>
            <person name="Klopp C."/>
            <person name="Iampietro C."/>
            <person name="Roques C."/>
            <person name="Bouchez O."/>
            <person name="Castinel A."/>
            <person name="Donnadieu C."/>
            <person name="Parrinello H."/>
            <person name="Poncet C."/>
            <person name="Belmonte E."/>
            <person name="Gautier V."/>
            <person name="Avarre J.-C."/>
            <person name="Dugue R."/>
            <person name="Gustiano R."/>
            <person name="Ha T.T.T."/>
            <person name="Campet M."/>
            <person name="Sriphairoj K."/>
            <person name="Ribolli J."/>
            <person name="de Almeida F.L."/>
            <person name="Desvignes T."/>
            <person name="Postlethwait J.H."/>
            <person name="Bucao C.F."/>
            <person name="Robinson-Rechavi M."/>
            <person name="Bobe J."/>
            <person name="Herpin A."/>
            <person name="Guiguen Y."/>
        </authorList>
    </citation>
    <scope>NUCLEOTIDE SEQUENCE [LARGE SCALE GENOMIC DNA]</scope>
    <source>
        <strain evidence="1">YG-Dec2019</strain>
    </source>
</reference>
<protein>
    <submittedName>
        <fullName evidence="1">Uncharacterized protein</fullName>
    </submittedName>
</protein>
<organism evidence="1 2">
    <name type="scientific">Pangasianodon gigas</name>
    <name type="common">Mekong giant catfish</name>
    <name type="synonym">Pangasius gigas</name>
    <dbReference type="NCBI Taxonomy" id="30993"/>
    <lineage>
        <taxon>Eukaryota</taxon>
        <taxon>Metazoa</taxon>
        <taxon>Chordata</taxon>
        <taxon>Craniata</taxon>
        <taxon>Vertebrata</taxon>
        <taxon>Euteleostomi</taxon>
        <taxon>Actinopterygii</taxon>
        <taxon>Neopterygii</taxon>
        <taxon>Teleostei</taxon>
        <taxon>Ostariophysi</taxon>
        <taxon>Siluriformes</taxon>
        <taxon>Pangasiidae</taxon>
        <taxon>Pangasianodon</taxon>
    </lineage>
</organism>
<name>A0ACC5XT92_PANGG</name>
<proteinExistence type="predicted"/>
<sequence length="277" mass="30725">MDGKPNQQNDSEANQPHIEESRSDTSISDVSQPSTTSESENVKPSENKENHDGQKEQNPSEDNADGTSNACADELQQVEPGKITDIFSGNKFFVLLSGNTLNAHKKVVDHLKNQRPDLQEVQTVDECDFVLVFCPIVSRAGTDIEAAVGKLQNDAGTKPAVLVVLHHTFDPDCVVPDSSRAVTRKNSITVDCLFHEDQGLLQCPKNDESLSRITNTIKSQASKENGSFWSASWWSWTPWSRSAPEEKQRGKEEVKEQGPKTSEYEGMYSGWKCNMVL</sequence>
<gene>
    <name evidence="1" type="ORF">PGIGA_G00170770</name>
</gene>
<dbReference type="Proteomes" id="UP000829447">
    <property type="component" value="Linkage Group LG27"/>
</dbReference>